<dbReference type="AlphaFoldDB" id="H2ZVI6"/>
<dbReference type="InParanoid" id="H2ZVI6"/>
<reference evidence="1" key="2">
    <citation type="submission" date="2025-08" db="UniProtKB">
        <authorList>
            <consortium name="Ensembl"/>
        </authorList>
    </citation>
    <scope>IDENTIFICATION</scope>
</reference>
<dbReference type="PANTHER" id="PTHR47027:SF30">
    <property type="entry name" value="THAP-TYPE DOMAIN-CONTAINING PROTEIN"/>
    <property type="match status" value="1"/>
</dbReference>
<keyword evidence="2" id="KW-1185">Reference proteome</keyword>
<dbReference type="Proteomes" id="UP000008672">
    <property type="component" value="Unassembled WGS sequence"/>
</dbReference>
<dbReference type="GeneTree" id="ENSGT00950000183299"/>
<dbReference type="Ensembl" id="ENSLACT00000001419.1">
    <property type="protein sequence ID" value="ENSLACP00000001407.1"/>
    <property type="gene ID" value="ENSLACG00000001262.1"/>
</dbReference>
<accession>H2ZVI6</accession>
<reference evidence="1" key="3">
    <citation type="submission" date="2025-09" db="UniProtKB">
        <authorList>
            <consortium name="Ensembl"/>
        </authorList>
    </citation>
    <scope>IDENTIFICATION</scope>
</reference>
<name>H2ZVI6_LATCH</name>
<organism evidence="1 2">
    <name type="scientific">Latimeria chalumnae</name>
    <name type="common">Coelacanth</name>
    <dbReference type="NCBI Taxonomy" id="7897"/>
    <lineage>
        <taxon>Eukaryota</taxon>
        <taxon>Metazoa</taxon>
        <taxon>Chordata</taxon>
        <taxon>Craniata</taxon>
        <taxon>Vertebrata</taxon>
        <taxon>Euteleostomi</taxon>
        <taxon>Coelacanthiformes</taxon>
        <taxon>Coelacanthidae</taxon>
        <taxon>Latimeria</taxon>
    </lineage>
</organism>
<dbReference type="PANTHER" id="PTHR47027">
    <property type="entry name" value="REVERSE TRANSCRIPTASE DOMAIN-CONTAINING PROTEIN"/>
    <property type="match status" value="1"/>
</dbReference>
<evidence type="ECO:0000313" key="2">
    <source>
        <dbReference type="Proteomes" id="UP000008672"/>
    </source>
</evidence>
<dbReference type="EMBL" id="AFYH01252585">
    <property type="status" value="NOT_ANNOTATED_CDS"/>
    <property type="molecule type" value="Genomic_DNA"/>
</dbReference>
<evidence type="ECO:0000313" key="1">
    <source>
        <dbReference type="Ensembl" id="ENSLACP00000001407.1"/>
    </source>
</evidence>
<proteinExistence type="predicted"/>
<protein>
    <submittedName>
        <fullName evidence="1">Uncharacterized protein</fullName>
    </submittedName>
</protein>
<sequence length="149" mass="17266">LDIKWVEHRTNASVLIDTNTTSIEVMIIQHQLQWTGHCMHMPDVHLPKQLLYSQLSQGQRTRGGQRKCFKYTLKANIKKCGIDIINWEKLAQDRVTWENCLALEAKKWQKCEEMKQDQEICGPTLQLATICSICQRACGSRIGLFSHQR</sequence>
<reference evidence="2" key="1">
    <citation type="submission" date="2011-08" db="EMBL/GenBank/DDBJ databases">
        <title>The draft genome of Latimeria chalumnae.</title>
        <authorList>
            <person name="Di Palma F."/>
            <person name="Alfoldi J."/>
            <person name="Johnson J."/>
            <person name="Berlin A."/>
            <person name="Gnerre S."/>
            <person name="Jaffe D."/>
            <person name="MacCallum I."/>
            <person name="Young S."/>
            <person name="Walker B.J."/>
            <person name="Lander E."/>
            <person name="Lindblad-Toh K."/>
        </authorList>
    </citation>
    <scope>NUCLEOTIDE SEQUENCE [LARGE SCALE GENOMIC DNA]</scope>
    <source>
        <strain evidence="2">Wild caught</strain>
    </source>
</reference>
<dbReference type="eggNOG" id="KOG1075">
    <property type="taxonomic scope" value="Eukaryota"/>
</dbReference>
<dbReference type="OMA" id="RVTWENC"/>
<dbReference type="HOGENOM" id="CLU_102580_0_0_1"/>